<feature type="domain" description="SGNH hydrolase-type esterase" evidence="2">
    <location>
        <begin position="74"/>
        <end position="233"/>
    </location>
</feature>
<dbReference type="SUPFAM" id="SSF52266">
    <property type="entry name" value="SGNH hydrolase"/>
    <property type="match status" value="1"/>
</dbReference>
<keyword evidence="4" id="KW-1185">Reference proteome</keyword>
<dbReference type="AlphaFoldDB" id="A0A4R1CGE2"/>
<organism evidence="3 4">
    <name type="scientific">Nocardioides jejuensis</name>
    <dbReference type="NCBI Taxonomy" id="2502782"/>
    <lineage>
        <taxon>Bacteria</taxon>
        <taxon>Bacillati</taxon>
        <taxon>Actinomycetota</taxon>
        <taxon>Actinomycetes</taxon>
        <taxon>Propionibacteriales</taxon>
        <taxon>Nocardioidaceae</taxon>
        <taxon>Nocardioides</taxon>
    </lineage>
</organism>
<keyword evidence="1" id="KW-0812">Transmembrane</keyword>
<evidence type="ECO:0000313" key="4">
    <source>
        <dbReference type="Proteomes" id="UP000295453"/>
    </source>
</evidence>
<dbReference type="Pfam" id="PF13472">
    <property type="entry name" value="Lipase_GDSL_2"/>
    <property type="match status" value="1"/>
</dbReference>
<proteinExistence type="predicted"/>
<dbReference type="CDD" id="cd00229">
    <property type="entry name" value="SGNH_hydrolase"/>
    <property type="match status" value="1"/>
</dbReference>
<dbReference type="EMBL" id="SJZJ01000004">
    <property type="protein sequence ID" value="TCJ30414.1"/>
    <property type="molecule type" value="Genomic_DNA"/>
</dbReference>
<gene>
    <name evidence="3" type="ORF">EPD65_04225</name>
</gene>
<dbReference type="GO" id="GO:0016787">
    <property type="term" value="F:hydrolase activity"/>
    <property type="evidence" value="ECO:0007669"/>
    <property type="project" value="UniProtKB-KW"/>
</dbReference>
<dbReference type="InterPro" id="IPR013830">
    <property type="entry name" value="SGNH_hydro"/>
</dbReference>
<dbReference type="InterPro" id="IPR036514">
    <property type="entry name" value="SGNH_hydro_sf"/>
</dbReference>
<accession>A0A4R1CGE2</accession>
<feature type="transmembrane region" description="Helical" evidence="1">
    <location>
        <begin position="25"/>
        <end position="43"/>
    </location>
</feature>
<comment type="caution">
    <text evidence="3">The sequence shown here is derived from an EMBL/GenBank/DDBJ whole genome shotgun (WGS) entry which is preliminary data.</text>
</comment>
<protein>
    <submittedName>
        <fullName evidence="3">SGNH/GDSL hydrolase family protein</fullName>
    </submittedName>
</protein>
<sequence>MRGRTIVRVTALGPRVGSFGPRQRIAVVVLVLSGLLVVAGAGWSHGHKSFCQRAAEARSERAAIVTGHGRRVLVIGDSWSAGRGLYHVGRSWPRYLPGRVHVDGFSGSGFSRGASQCRDRSYADRVDQALLRTGAQPDLVILQGGLNEYDRPSQAVRDGVRRVLAHLADRGIPMRDVVIVGPVAAPARAAEMPRVDGVLADEAAREHVRYLSVTGLELPYLHDRLHLTEAGHEEFGRAVAALL</sequence>
<reference evidence="3 4" key="1">
    <citation type="submission" date="2019-03" db="EMBL/GenBank/DDBJ databases">
        <authorList>
            <person name="Kim M.K.M."/>
        </authorList>
    </citation>
    <scope>NUCLEOTIDE SEQUENCE [LARGE SCALE GENOMIC DNA]</scope>
    <source>
        <strain evidence="3 4">18JY15-6</strain>
    </source>
</reference>
<evidence type="ECO:0000259" key="2">
    <source>
        <dbReference type="Pfam" id="PF13472"/>
    </source>
</evidence>
<keyword evidence="1" id="KW-0472">Membrane</keyword>
<dbReference type="Gene3D" id="3.40.50.1110">
    <property type="entry name" value="SGNH hydrolase"/>
    <property type="match status" value="1"/>
</dbReference>
<evidence type="ECO:0000256" key="1">
    <source>
        <dbReference type="SAM" id="Phobius"/>
    </source>
</evidence>
<keyword evidence="3" id="KW-0378">Hydrolase</keyword>
<dbReference type="Proteomes" id="UP000295453">
    <property type="component" value="Unassembled WGS sequence"/>
</dbReference>
<dbReference type="OrthoDB" id="3786280at2"/>
<name>A0A4R1CGE2_9ACTN</name>
<evidence type="ECO:0000313" key="3">
    <source>
        <dbReference type="EMBL" id="TCJ30414.1"/>
    </source>
</evidence>
<keyword evidence="1" id="KW-1133">Transmembrane helix</keyword>